<evidence type="ECO:0000313" key="3">
    <source>
        <dbReference type="Proteomes" id="UP000824166"/>
    </source>
</evidence>
<dbReference type="RefSeq" id="WP_216924613.1">
    <property type="nucleotide sequence ID" value="NZ_JAHOPC010000004.1"/>
</dbReference>
<comment type="similarity">
    <text evidence="1">Belongs to the ROK (NagC/XylR) family.</text>
</comment>
<dbReference type="Pfam" id="PF00480">
    <property type="entry name" value="ROK"/>
    <property type="match status" value="1"/>
</dbReference>
<comment type="caution">
    <text evidence="2">The sequence shown here is derived from an EMBL/GenBank/DDBJ whole genome shotgun (WGS) entry which is preliminary data.</text>
</comment>
<sequence>MRTNPTARDYTKASVLDALLSEAPLTRTRLIELTRLSQATVSRKVDELRYDGFVVEQGVNAVARRGRPSTYLDVPGTAGHVVGISFGARTTCVLVTDLRGREVRHVIVPSREGGDMEATSEWLLDLVVDTSKSAEGPLRQIVAALPGRVRTETALLQKTIEDRLNAPLLLESDASASLRGILEEDATIGNAVLFMLSTELSFASCTDHEIAKGRTSAFGHLGEVLFSGVGNETLEGLLSTKGFVQFARGRGLDLDDIQALWSQPKDAASRAEVMEAFTTAVVAAVGAVAVTLDPESVYFVGRLSPLVDEVLPEARRRLAQSLPVVPGITVVPQVVGLSVAQGAAYAGLALVQSRLRDSMLEAQ</sequence>
<name>A0ABS6I4A3_9MICC</name>
<gene>
    <name evidence="2" type="ORF">KSW38_09705</name>
</gene>
<proteinExistence type="inferred from homology"/>
<dbReference type="InterPro" id="IPR000600">
    <property type="entry name" value="ROK"/>
</dbReference>
<keyword evidence="3" id="KW-1185">Reference proteome</keyword>
<dbReference type="PANTHER" id="PTHR18964">
    <property type="entry name" value="ROK (REPRESSOR, ORF, KINASE) FAMILY"/>
    <property type="match status" value="1"/>
</dbReference>
<dbReference type="PANTHER" id="PTHR18964:SF149">
    <property type="entry name" value="BIFUNCTIONAL UDP-N-ACETYLGLUCOSAMINE 2-EPIMERASE_N-ACETYLMANNOSAMINE KINASE"/>
    <property type="match status" value="1"/>
</dbReference>
<evidence type="ECO:0000256" key="1">
    <source>
        <dbReference type="ARBA" id="ARBA00006479"/>
    </source>
</evidence>
<evidence type="ECO:0000313" key="2">
    <source>
        <dbReference type="EMBL" id="MBU8866562.1"/>
    </source>
</evidence>
<reference evidence="2 3" key="1">
    <citation type="submission" date="2021-06" db="EMBL/GenBank/DDBJ databases">
        <authorList>
            <person name="Jeong J.W."/>
        </authorList>
    </citation>
    <scope>NUCLEOTIDE SEQUENCE [LARGE SCALE GENOMIC DNA]</scope>
    <source>
        <strain evidence="2 3">MMS21-TAE1-1</strain>
    </source>
</reference>
<accession>A0ABS6I4A3</accession>
<dbReference type="Proteomes" id="UP000824166">
    <property type="component" value="Unassembled WGS sequence"/>
</dbReference>
<dbReference type="EMBL" id="JAHOPC010000004">
    <property type="protein sequence ID" value="MBU8866562.1"/>
    <property type="molecule type" value="Genomic_DNA"/>
</dbReference>
<protein>
    <submittedName>
        <fullName evidence="2">ROK family protein</fullName>
    </submittedName>
</protein>
<organism evidence="2 3">
    <name type="scientific">Paenarthrobacter aromaticivorans</name>
    <dbReference type="NCBI Taxonomy" id="2849150"/>
    <lineage>
        <taxon>Bacteria</taxon>
        <taxon>Bacillati</taxon>
        <taxon>Actinomycetota</taxon>
        <taxon>Actinomycetes</taxon>
        <taxon>Micrococcales</taxon>
        <taxon>Micrococcaceae</taxon>
        <taxon>Paenarthrobacter</taxon>
    </lineage>
</organism>